<gene>
    <name evidence="1" type="ORF">N7515_001256</name>
</gene>
<keyword evidence="2" id="KW-1185">Reference proteome</keyword>
<protein>
    <submittedName>
        <fullName evidence="1">Uncharacterized protein</fullName>
    </submittedName>
</protein>
<evidence type="ECO:0000313" key="2">
    <source>
        <dbReference type="Proteomes" id="UP001149079"/>
    </source>
</evidence>
<dbReference type="RefSeq" id="XP_056524113.1">
    <property type="nucleotide sequence ID" value="XM_056662000.1"/>
</dbReference>
<proteinExistence type="predicted"/>
<reference evidence="1" key="1">
    <citation type="submission" date="2022-11" db="EMBL/GenBank/DDBJ databases">
        <authorList>
            <person name="Petersen C."/>
        </authorList>
    </citation>
    <scope>NUCLEOTIDE SEQUENCE</scope>
    <source>
        <strain evidence="1">IBT 22155</strain>
    </source>
</reference>
<evidence type="ECO:0000313" key="1">
    <source>
        <dbReference type="EMBL" id="KAJ5142469.1"/>
    </source>
</evidence>
<dbReference type="OrthoDB" id="4327886at2759"/>
<sequence>MSQATSDKPHLYEDDLPESADAERKILAAWASSATFKKQADDFEIHDSDELDRKLSPFLEKLGLVGKSKRLGKASSGRETFMDEGKP</sequence>
<name>A0A9W9L8I9_9EURO</name>
<dbReference type="Proteomes" id="UP001149079">
    <property type="component" value="Unassembled WGS sequence"/>
</dbReference>
<accession>A0A9W9L8I9</accession>
<organism evidence="1 2">
    <name type="scientific">Penicillium bovifimosum</name>
    <dbReference type="NCBI Taxonomy" id="126998"/>
    <lineage>
        <taxon>Eukaryota</taxon>
        <taxon>Fungi</taxon>
        <taxon>Dikarya</taxon>
        <taxon>Ascomycota</taxon>
        <taxon>Pezizomycotina</taxon>
        <taxon>Eurotiomycetes</taxon>
        <taxon>Eurotiomycetidae</taxon>
        <taxon>Eurotiales</taxon>
        <taxon>Aspergillaceae</taxon>
        <taxon>Penicillium</taxon>
    </lineage>
</organism>
<dbReference type="GeneID" id="81401170"/>
<comment type="caution">
    <text evidence="1">The sequence shown here is derived from an EMBL/GenBank/DDBJ whole genome shotgun (WGS) entry which is preliminary data.</text>
</comment>
<dbReference type="AlphaFoldDB" id="A0A9W9L8I9"/>
<reference evidence="1" key="2">
    <citation type="journal article" date="2023" name="IMA Fungus">
        <title>Comparative genomic study of the Penicillium genus elucidates a diverse pangenome and 15 lateral gene transfer events.</title>
        <authorList>
            <person name="Petersen C."/>
            <person name="Sorensen T."/>
            <person name="Nielsen M.R."/>
            <person name="Sondergaard T.E."/>
            <person name="Sorensen J.L."/>
            <person name="Fitzpatrick D.A."/>
            <person name="Frisvad J.C."/>
            <person name="Nielsen K.L."/>
        </authorList>
    </citation>
    <scope>NUCLEOTIDE SEQUENCE</scope>
    <source>
        <strain evidence="1">IBT 22155</strain>
    </source>
</reference>
<dbReference type="EMBL" id="JAPQKL010000002">
    <property type="protein sequence ID" value="KAJ5142469.1"/>
    <property type="molecule type" value="Genomic_DNA"/>
</dbReference>